<dbReference type="Pfam" id="PF19993">
    <property type="entry name" value="DO-GTPase2"/>
    <property type="match status" value="1"/>
</dbReference>
<reference evidence="2 3" key="1">
    <citation type="submission" date="2020-08" db="EMBL/GenBank/DDBJ databases">
        <title>Genomic Encyclopedia of Type Strains, Phase IV (KMG-IV): sequencing the most valuable type-strain genomes for metagenomic binning, comparative biology and taxonomic classification.</title>
        <authorList>
            <person name="Goeker M."/>
        </authorList>
    </citation>
    <scope>NUCLEOTIDE SEQUENCE [LARGE SCALE GENOMIC DNA]</scope>
    <source>
        <strain evidence="2 3">DSM 17498</strain>
    </source>
</reference>
<dbReference type="Proteomes" id="UP000521227">
    <property type="component" value="Unassembled WGS sequence"/>
</dbReference>
<dbReference type="RefSeq" id="WP_184083843.1">
    <property type="nucleotide sequence ID" value="NZ_JACHIJ010000002.1"/>
</dbReference>
<dbReference type="InterPro" id="IPR027417">
    <property type="entry name" value="P-loop_NTPase"/>
</dbReference>
<organism evidence="2 3">
    <name type="scientific">Afipia massiliensis</name>
    <dbReference type="NCBI Taxonomy" id="211460"/>
    <lineage>
        <taxon>Bacteria</taxon>
        <taxon>Pseudomonadati</taxon>
        <taxon>Pseudomonadota</taxon>
        <taxon>Alphaproteobacteria</taxon>
        <taxon>Hyphomicrobiales</taxon>
        <taxon>Nitrobacteraceae</taxon>
        <taxon>Afipia</taxon>
    </lineage>
</organism>
<evidence type="ECO:0000313" key="3">
    <source>
        <dbReference type="Proteomes" id="UP000521227"/>
    </source>
</evidence>
<proteinExistence type="predicted"/>
<sequence>MADSVQQTACRKTDCQVAATGKCADGHDPLASCPNYGTHAVESSEDYDGELDSTESAAITAERIQLPAGDALTPDDVDQFLRWRDGTFVCIIGDSHSGKTTLISALYDRFLRGDFAGSGFAGSRSLVALERRSHHARVDSGRLSPETAHTSLQDGLRYFHFAVVASGDPGKRTDLLLSDRSGETYRKARDNAAEVKNLPEIAQANRVVLLLDGGRVADPVERHGALHSVRQTLRVLLDNGAIDDTSIVQIVTTKVDLISASGEAQTCRDSISAFCQRLTADFGTRLHSLSFHDIAARDPTGGLAPAHGLEALLQDWTTPQSRSARYVPRPIVLQSEFDRLLDRTPMELLP</sequence>
<accession>A0A840MYH0</accession>
<protein>
    <recommendedName>
        <fullName evidence="1">Double-GTPase 2 domain-containing protein</fullName>
    </recommendedName>
</protein>
<dbReference type="Gene3D" id="3.40.50.300">
    <property type="entry name" value="P-loop containing nucleotide triphosphate hydrolases"/>
    <property type="match status" value="1"/>
</dbReference>
<dbReference type="InterPro" id="IPR045528">
    <property type="entry name" value="DO-GTPase2"/>
</dbReference>
<evidence type="ECO:0000313" key="2">
    <source>
        <dbReference type="EMBL" id="MBB5051782.1"/>
    </source>
</evidence>
<dbReference type="AlphaFoldDB" id="A0A840MYH0"/>
<comment type="caution">
    <text evidence="2">The sequence shown here is derived from an EMBL/GenBank/DDBJ whole genome shotgun (WGS) entry which is preliminary data.</text>
</comment>
<evidence type="ECO:0000259" key="1">
    <source>
        <dbReference type="Pfam" id="PF19993"/>
    </source>
</evidence>
<dbReference type="SUPFAM" id="SSF52540">
    <property type="entry name" value="P-loop containing nucleoside triphosphate hydrolases"/>
    <property type="match status" value="1"/>
</dbReference>
<name>A0A840MYH0_9BRAD</name>
<dbReference type="EMBL" id="JACHIJ010000002">
    <property type="protein sequence ID" value="MBB5051782.1"/>
    <property type="molecule type" value="Genomic_DNA"/>
</dbReference>
<feature type="domain" description="Double-GTPase 2" evidence="1">
    <location>
        <begin position="88"/>
        <end position="317"/>
    </location>
</feature>
<gene>
    <name evidence="2" type="ORF">HNQ36_001736</name>
</gene>